<protein>
    <submittedName>
        <fullName evidence="2">Uncharacterized protein</fullName>
    </submittedName>
</protein>
<dbReference type="AlphaFoldDB" id="A0AAD5NP00"/>
<feature type="compositionally biased region" description="Basic and acidic residues" evidence="1">
    <location>
        <begin position="191"/>
        <end position="206"/>
    </location>
</feature>
<evidence type="ECO:0000313" key="3">
    <source>
        <dbReference type="Proteomes" id="UP001064489"/>
    </source>
</evidence>
<dbReference type="EMBL" id="JAJSOW010000104">
    <property type="protein sequence ID" value="KAI9170191.1"/>
    <property type="molecule type" value="Genomic_DNA"/>
</dbReference>
<comment type="caution">
    <text evidence="2">The sequence shown here is derived from an EMBL/GenBank/DDBJ whole genome shotgun (WGS) entry which is preliminary data.</text>
</comment>
<evidence type="ECO:0000313" key="2">
    <source>
        <dbReference type="EMBL" id="KAI9170191.1"/>
    </source>
</evidence>
<keyword evidence="3" id="KW-1185">Reference proteome</keyword>
<name>A0AAD5NP00_ACENE</name>
<reference evidence="2" key="2">
    <citation type="submission" date="2023-02" db="EMBL/GenBank/DDBJ databases">
        <authorList>
            <person name="Swenson N.G."/>
            <person name="Wegrzyn J.L."/>
            <person name="Mcevoy S.L."/>
        </authorList>
    </citation>
    <scope>NUCLEOTIDE SEQUENCE</scope>
    <source>
        <strain evidence="2">91603</strain>
        <tissue evidence="2">Leaf</tissue>
    </source>
</reference>
<dbReference type="Proteomes" id="UP001064489">
    <property type="component" value="Chromosome 7"/>
</dbReference>
<accession>A0AAD5NP00</accession>
<feature type="compositionally biased region" description="Basic and acidic residues" evidence="1">
    <location>
        <begin position="220"/>
        <end position="244"/>
    </location>
</feature>
<proteinExistence type="predicted"/>
<sequence>MALFLYPDHEGWINVRINSKSRQHCDILIDIDEVLGKLHVSEEFKQGPFGHYLVHMTPTPAEQKQAYYNSIDMDFVCSSVIHKGCTARAYQTVSITDDQRTLFLNNESPKSSAKPNSMDDPDQKEVTYKSMCRMMTKVLFDVLPKALNDMLPKVLPQALNDILSKVKPTFLEKVLHQNLYNVHGTASDSSNIKDKAEEVDNKDSEVTKPNGHAPKVNECVNKKDKPDKVDNKDSKAPKRDEHAPKVDEFEVTVEAHTRSPISCKRTIDLESYRSPIPNLMVPTAEQSLIILENRPANYPERDLETRRKRKREKFLNSRWIDLEKRKKRKRVKAGQIHDISDDDHLLDPKYDAFLKTTGDDIL</sequence>
<evidence type="ECO:0000256" key="1">
    <source>
        <dbReference type="SAM" id="MobiDB-lite"/>
    </source>
</evidence>
<reference evidence="2" key="1">
    <citation type="journal article" date="2022" name="Plant J.">
        <title>Strategies of tolerance reflected in two North American maple genomes.</title>
        <authorList>
            <person name="McEvoy S.L."/>
            <person name="Sezen U.U."/>
            <person name="Trouern-Trend A."/>
            <person name="McMahon S.M."/>
            <person name="Schaberg P.G."/>
            <person name="Yang J."/>
            <person name="Wegrzyn J.L."/>
            <person name="Swenson N.G."/>
        </authorList>
    </citation>
    <scope>NUCLEOTIDE SEQUENCE</scope>
    <source>
        <strain evidence="2">91603</strain>
    </source>
</reference>
<organism evidence="2 3">
    <name type="scientific">Acer negundo</name>
    <name type="common">Box elder</name>
    <dbReference type="NCBI Taxonomy" id="4023"/>
    <lineage>
        <taxon>Eukaryota</taxon>
        <taxon>Viridiplantae</taxon>
        <taxon>Streptophyta</taxon>
        <taxon>Embryophyta</taxon>
        <taxon>Tracheophyta</taxon>
        <taxon>Spermatophyta</taxon>
        <taxon>Magnoliopsida</taxon>
        <taxon>eudicotyledons</taxon>
        <taxon>Gunneridae</taxon>
        <taxon>Pentapetalae</taxon>
        <taxon>rosids</taxon>
        <taxon>malvids</taxon>
        <taxon>Sapindales</taxon>
        <taxon>Sapindaceae</taxon>
        <taxon>Hippocastanoideae</taxon>
        <taxon>Acereae</taxon>
        <taxon>Acer</taxon>
    </lineage>
</organism>
<feature type="region of interest" description="Disordered" evidence="1">
    <location>
        <begin position="184"/>
        <end position="244"/>
    </location>
</feature>
<gene>
    <name evidence="2" type="ORF">LWI28_024038</name>
</gene>